<sequence length="182" mass="21886">MFSIKSYILDIPKMEHTSDEIFKNEMHKFFIDVENCKELKRLEKTLDWWYLNGAIVLKYYDTPLLDFNKWDLVDQTWTYLVQMINELEEQQESFRTFPDMPVKLAMSNLNGSKNILFKVGMEKWILPKKEFVETIYLGAVHFFNSLLNCFGQSHPSYSDWEDDLDYICEMEEKYIQLKGKEK</sequence>
<accession>A0A1H2XDD2</accession>
<dbReference type="EMBL" id="FNNQ01000007">
    <property type="protein sequence ID" value="SDW90269.1"/>
    <property type="molecule type" value="Genomic_DNA"/>
</dbReference>
<dbReference type="STRING" id="1048340.SAMN05444487_107156"/>
<name>A0A1H2XDD2_9BACL</name>
<reference evidence="1 2" key="1">
    <citation type="submission" date="2016-10" db="EMBL/GenBank/DDBJ databases">
        <authorList>
            <person name="de Groot N.N."/>
        </authorList>
    </citation>
    <scope>NUCLEOTIDE SEQUENCE [LARGE SCALE GENOMIC DNA]</scope>
    <source>
        <strain evidence="1 2">DSM 45610</strain>
    </source>
</reference>
<gene>
    <name evidence="1" type="ORF">SAMN05444487_107156</name>
</gene>
<evidence type="ECO:0000313" key="2">
    <source>
        <dbReference type="Proteomes" id="UP000198534"/>
    </source>
</evidence>
<organism evidence="1 2">
    <name type="scientific">Marininema mesophilum</name>
    <dbReference type="NCBI Taxonomy" id="1048340"/>
    <lineage>
        <taxon>Bacteria</taxon>
        <taxon>Bacillati</taxon>
        <taxon>Bacillota</taxon>
        <taxon>Bacilli</taxon>
        <taxon>Bacillales</taxon>
        <taxon>Thermoactinomycetaceae</taxon>
        <taxon>Marininema</taxon>
    </lineage>
</organism>
<proteinExistence type="predicted"/>
<keyword evidence="2" id="KW-1185">Reference proteome</keyword>
<protein>
    <submittedName>
        <fullName evidence="1">Uncharacterized protein</fullName>
    </submittedName>
</protein>
<dbReference type="RefSeq" id="WP_091739316.1">
    <property type="nucleotide sequence ID" value="NZ_FNNQ01000007.1"/>
</dbReference>
<dbReference type="AlphaFoldDB" id="A0A1H2XDD2"/>
<dbReference type="Proteomes" id="UP000198534">
    <property type="component" value="Unassembled WGS sequence"/>
</dbReference>
<dbReference type="OrthoDB" id="2088102at2"/>
<evidence type="ECO:0000313" key="1">
    <source>
        <dbReference type="EMBL" id="SDW90269.1"/>
    </source>
</evidence>